<dbReference type="EMBL" id="PZQS01000005">
    <property type="protein sequence ID" value="PVD29501.1"/>
    <property type="molecule type" value="Genomic_DNA"/>
</dbReference>
<feature type="region of interest" description="Disordered" evidence="1">
    <location>
        <begin position="381"/>
        <end position="437"/>
    </location>
</feature>
<feature type="compositionally biased region" description="Low complexity" evidence="1">
    <location>
        <begin position="406"/>
        <end position="416"/>
    </location>
</feature>
<proteinExistence type="predicted"/>
<feature type="compositionally biased region" description="Basic and acidic residues" evidence="1">
    <location>
        <begin position="274"/>
        <end position="285"/>
    </location>
</feature>
<evidence type="ECO:0000313" key="2">
    <source>
        <dbReference type="EMBL" id="PVD29501.1"/>
    </source>
</evidence>
<protein>
    <submittedName>
        <fullName evidence="2">Uncharacterized protein</fullName>
    </submittedName>
</protein>
<gene>
    <name evidence="2" type="ORF">C0Q70_08752</name>
</gene>
<dbReference type="AlphaFoldDB" id="A0A2T7P7V8"/>
<sequence>MCARGSHLELEIFRRLQMGRQETDGGAPGGDTLSLSNTVPTALTSLPLVATDLVAEMTSKGHGNSVKPNSPTCPLQHPIRLPPNLHNEGRSGLPGALCTQHRMPFDRESRLQEMNADESRTRICLEAEPRHAESKMHTHADGTAPSLHHGGADSLAMWEALGGRAVPTVAMDYDVKCKTGRPGSCHQRSKSSIVGGRFSATPWTDAVHISGAEHMSKAHSADTPSTGVERAGSLRVASRPRYPDSASAVADKTDLQSGVRKHPPDLTYPVGRADSLREASRKHGEPSCVGVERADSLRLSGKRHVTDVAGFGVERADSLRLTGKKPELPPKPTFAQSKLPSLDNKHSPKATPLKLPVERALHRGEASCSLPLGPGGVLCGSGPLGESSSGSEPDAGHLPAGLASAVGGRRPQVQGRRNLRKTKSRGKGKGSGTISPTLMLDELSLAVPEPLPGEELSVSVQIHHPPSGHKDIADDAM</sequence>
<keyword evidence="3" id="KW-1185">Reference proteome</keyword>
<reference evidence="2 3" key="1">
    <citation type="submission" date="2018-04" db="EMBL/GenBank/DDBJ databases">
        <title>The genome of golden apple snail Pomacea canaliculata provides insight into stress tolerance and invasive adaptation.</title>
        <authorList>
            <person name="Liu C."/>
            <person name="Liu B."/>
            <person name="Ren Y."/>
            <person name="Zhang Y."/>
            <person name="Wang H."/>
            <person name="Li S."/>
            <person name="Jiang F."/>
            <person name="Yin L."/>
            <person name="Zhang G."/>
            <person name="Qian W."/>
            <person name="Fan W."/>
        </authorList>
    </citation>
    <scope>NUCLEOTIDE SEQUENCE [LARGE SCALE GENOMIC DNA]</scope>
    <source>
        <strain evidence="2">SZHN2017</strain>
        <tissue evidence="2">Muscle</tissue>
    </source>
</reference>
<comment type="caution">
    <text evidence="2">The sequence shown here is derived from an EMBL/GenBank/DDBJ whole genome shotgun (WGS) entry which is preliminary data.</text>
</comment>
<accession>A0A2T7P7V8</accession>
<evidence type="ECO:0000313" key="3">
    <source>
        <dbReference type="Proteomes" id="UP000245119"/>
    </source>
</evidence>
<feature type="compositionally biased region" description="Low complexity" evidence="1">
    <location>
        <begin position="384"/>
        <end position="393"/>
    </location>
</feature>
<dbReference type="Proteomes" id="UP000245119">
    <property type="component" value="Linkage Group LG5"/>
</dbReference>
<name>A0A2T7P7V8_POMCA</name>
<feature type="compositionally biased region" description="Basic residues" evidence="1">
    <location>
        <begin position="417"/>
        <end position="428"/>
    </location>
</feature>
<feature type="region of interest" description="Disordered" evidence="1">
    <location>
        <begin position="321"/>
        <end position="350"/>
    </location>
</feature>
<organism evidence="2 3">
    <name type="scientific">Pomacea canaliculata</name>
    <name type="common">Golden apple snail</name>
    <dbReference type="NCBI Taxonomy" id="400727"/>
    <lineage>
        <taxon>Eukaryota</taxon>
        <taxon>Metazoa</taxon>
        <taxon>Spiralia</taxon>
        <taxon>Lophotrochozoa</taxon>
        <taxon>Mollusca</taxon>
        <taxon>Gastropoda</taxon>
        <taxon>Caenogastropoda</taxon>
        <taxon>Architaenioglossa</taxon>
        <taxon>Ampullarioidea</taxon>
        <taxon>Ampullariidae</taxon>
        <taxon>Pomacea</taxon>
    </lineage>
</organism>
<evidence type="ECO:0000256" key="1">
    <source>
        <dbReference type="SAM" id="MobiDB-lite"/>
    </source>
</evidence>
<feature type="region of interest" description="Disordered" evidence="1">
    <location>
        <begin position="215"/>
        <end position="287"/>
    </location>
</feature>